<dbReference type="OrthoDB" id="24431at10239"/>
<name>A0A2L1IW12_9CAUD</name>
<gene>
    <name evidence="1" type="ORF">SEA_BILLNYE_185</name>
</gene>
<dbReference type="Proteomes" id="UP000241925">
    <property type="component" value="Segment"/>
</dbReference>
<sequence>MGRKPQAGGTMSHVEIRLTKDMAMRVRNLFDCLNEDMRAIAADIDKQLKRMWDEGHDQEALCLCGHSYYRHFDSWEGMEPIGCKYCECDTFEE</sequence>
<dbReference type="EMBL" id="MG757153">
    <property type="protein sequence ID" value="AVD99357.1"/>
    <property type="molecule type" value="Genomic_DNA"/>
</dbReference>
<evidence type="ECO:0000313" key="1">
    <source>
        <dbReference type="EMBL" id="AVD99357.1"/>
    </source>
</evidence>
<protein>
    <submittedName>
        <fullName evidence="1">Uncharacterized protein</fullName>
    </submittedName>
</protein>
<evidence type="ECO:0000313" key="2">
    <source>
        <dbReference type="Proteomes" id="UP000241925"/>
    </source>
</evidence>
<reference evidence="1 2" key="1">
    <citation type="submission" date="2018-01" db="EMBL/GenBank/DDBJ databases">
        <authorList>
            <person name="Grinwald M.F."/>
            <person name="Tasoff P."/>
            <person name="Simpson K.F."/>
            <person name="Vasser A."/>
            <person name="Shaffer C.D."/>
            <person name="Weston-Hafer K.A."/>
            <person name="Russell D.A."/>
            <person name="Pope W.H."/>
            <person name="Jacobs-Sera D."/>
            <person name="Hendrix R.W."/>
            <person name="Hatfull G.F."/>
        </authorList>
    </citation>
    <scope>NUCLEOTIDE SEQUENCE [LARGE SCALE GENOMIC DNA]</scope>
</reference>
<organism evidence="1 2">
    <name type="scientific">Streptomyces phage BillNye</name>
    <dbReference type="NCBI Taxonomy" id="2079426"/>
    <lineage>
        <taxon>Viruses</taxon>
        <taxon>Duplodnaviria</taxon>
        <taxon>Heunggongvirae</taxon>
        <taxon>Uroviricota</taxon>
        <taxon>Caudoviricetes</taxon>
        <taxon>Stanwilliamsviridae</taxon>
        <taxon>Loccivirinae</taxon>
        <taxon>Wilnyevirus</taxon>
        <taxon>Wilnyevirus billnye</taxon>
    </lineage>
</organism>
<proteinExistence type="predicted"/>
<keyword evidence="2" id="KW-1185">Reference proteome</keyword>
<accession>A0A2L1IW12</accession>